<dbReference type="OrthoDB" id="541052at2759"/>
<comment type="caution">
    <text evidence="2">The sequence shown here is derived from an EMBL/GenBank/DDBJ whole genome shotgun (WGS) entry which is preliminary data.</text>
</comment>
<sequence>SSSTEEQAGHPIDHLIATAQKRFDAILKNQATSLHDAASQYRAKRHRHPPPGFAEWYDFAAEKGAVVVEDFFDQIYADLGPFWGLDPRVLRQDVGAYSTKISIRNGVVAAKTRSAHPRLDVWTQMLQTLARKVKLPDVDIPVSYEDEPRIIAAWDTVDTALTFARPMLSSADRVVQEFSGLADVDENNATFAFDPEWLGARLRHPASALGPRPMWSLVKPGCAPGSPAEKSGVYSDILHKEGHTSEQHLAAALLPVEMPDNTSHGYAKNWTLATGACQFPNLQGLHGAFVAPESMSVSQKLFPLFGAAKMSMSNDILIPSAEDWNTSSSNDADPTLWSDRANRLVFRASAPASIRWRHSHLYRFASMLNASHVEIAEANLHAGNESSVGVGYARNFRLLPVNEYHLQTQTGGRLAEWVNGWAAGRLSDIECAEVEGCRELGKYFTVTDSSSPDPSPDSVRYKYTASLDARRSTFLEHLQSGTVTLKASVYLNWYDGRLVPWVHFVPLDNTFVDLYGVMEYFLGSAANYAHDAQAEKIAQAGHDWAAKALRKDDMLVYVYRLLLEYARVVDDKRERLGWVQDLLED</sequence>
<evidence type="ECO:0000259" key="1">
    <source>
        <dbReference type="SMART" id="SM00672"/>
    </source>
</evidence>
<dbReference type="AlphaFoldDB" id="A0A7C8MBK7"/>
<reference evidence="2 3" key="1">
    <citation type="submission" date="2020-01" db="EMBL/GenBank/DDBJ databases">
        <authorList>
            <consortium name="DOE Joint Genome Institute"/>
            <person name="Haridas S."/>
            <person name="Albert R."/>
            <person name="Binder M."/>
            <person name="Bloem J."/>
            <person name="Labutti K."/>
            <person name="Salamov A."/>
            <person name="Andreopoulos B."/>
            <person name="Baker S.E."/>
            <person name="Barry K."/>
            <person name="Bills G."/>
            <person name="Bluhm B.H."/>
            <person name="Cannon C."/>
            <person name="Castanera R."/>
            <person name="Culley D.E."/>
            <person name="Daum C."/>
            <person name="Ezra D."/>
            <person name="Gonzalez J.B."/>
            <person name="Henrissat B."/>
            <person name="Kuo A."/>
            <person name="Liang C."/>
            <person name="Lipzen A."/>
            <person name="Lutzoni F."/>
            <person name="Magnuson J."/>
            <person name="Mondo S."/>
            <person name="Nolan M."/>
            <person name="Ohm R."/>
            <person name="Pangilinan J."/>
            <person name="Park H.-J.H."/>
            <person name="Ramirez L."/>
            <person name="Alfaro M."/>
            <person name="Sun H."/>
            <person name="Tritt A."/>
            <person name="Yoshinaga Y."/>
            <person name="Zwiers L.-H.L."/>
            <person name="Turgeon B.G."/>
            <person name="Goodwin S.B."/>
            <person name="Spatafora J.W."/>
            <person name="Crous P.W."/>
            <person name="Grigoriev I.V."/>
        </authorList>
    </citation>
    <scope>NUCLEOTIDE SEQUENCE [LARGE SCALE GENOMIC DNA]</scope>
    <source>
        <strain evidence="2 3">CBS 611.86</strain>
    </source>
</reference>
<dbReference type="SMART" id="SM00672">
    <property type="entry name" value="CAP10"/>
    <property type="match status" value="1"/>
</dbReference>
<protein>
    <recommendedName>
        <fullName evidence="1">Glycosyl transferase CAP10 domain-containing protein</fullName>
    </recommendedName>
</protein>
<dbReference type="PANTHER" id="PTHR12203:SF22">
    <property type="entry name" value="CAPSULE ASSOCIATED PROTEIN"/>
    <property type="match status" value="1"/>
</dbReference>
<dbReference type="Proteomes" id="UP000481861">
    <property type="component" value="Unassembled WGS sequence"/>
</dbReference>
<feature type="non-terminal residue" evidence="2">
    <location>
        <position position="1"/>
    </location>
</feature>
<feature type="domain" description="Glycosyl transferase CAP10" evidence="1">
    <location>
        <begin position="279"/>
        <end position="572"/>
    </location>
</feature>
<gene>
    <name evidence="2" type="ORF">BDV95DRAFT_445673</name>
</gene>
<dbReference type="EMBL" id="JAADJZ010000009">
    <property type="protein sequence ID" value="KAF2872781.1"/>
    <property type="molecule type" value="Genomic_DNA"/>
</dbReference>
<proteinExistence type="predicted"/>
<evidence type="ECO:0000313" key="2">
    <source>
        <dbReference type="EMBL" id="KAF2872781.1"/>
    </source>
</evidence>
<organism evidence="2 3">
    <name type="scientific">Massariosphaeria phaeospora</name>
    <dbReference type="NCBI Taxonomy" id="100035"/>
    <lineage>
        <taxon>Eukaryota</taxon>
        <taxon>Fungi</taxon>
        <taxon>Dikarya</taxon>
        <taxon>Ascomycota</taxon>
        <taxon>Pezizomycotina</taxon>
        <taxon>Dothideomycetes</taxon>
        <taxon>Pleosporomycetidae</taxon>
        <taxon>Pleosporales</taxon>
        <taxon>Pleosporales incertae sedis</taxon>
        <taxon>Massariosphaeria</taxon>
    </lineage>
</organism>
<feature type="non-terminal residue" evidence="2">
    <location>
        <position position="585"/>
    </location>
</feature>
<dbReference type="Pfam" id="PF05686">
    <property type="entry name" value="Glyco_transf_90"/>
    <property type="match status" value="1"/>
</dbReference>
<evidence type="ECO:0000313" key="3">
    <source>
        <dbReference type="Proteomes" id="UP000481861"/>
    </source>
</evidence>
<name>A0A7C8MBK7_9PLEO</name>
<accession>A0A7C8MBK7</accession>
<dbReference type="PANTHER" id="PTHR12203">
    <property type="entry name" value="KDEL LYS-ASP-GLU-LEU CONTAINING - RELATED"/>
    <property type="match status" value="1"/>
</dbReference>
<dbReference type="InterPro" id="IPR006598">
    <property type="entry name" value="CAP10"/>
</dbReference>
<dbReference type="InterPro" id="IPR051091">
    <property type="entry name" value="O-Glucosyltr/Glycosyltrsf_90"/>
</dbReference>
<keyword evidence="3" id="KW-1185">Reference proteome</keyword>